<accession>A0A8S5RK88</accession>
<evidence type="ECO:0000313" key="1">
    <source>
        <dbReference type="EMBL" id="DAE31513.1"/>
    </source>
</evidence>
<proteinExistence type="predicted"/>
<organism evidence="1">
    <name type="scientific">virus sp. ctBM815</name>
    <dbReference type="NCBI Taxonomy" id="2825806"/>
    <lineage>
        <taxon>Viruses</taxon>
    </lineage>
</organism>
<dbReference type="EMBL" id="BK059109">
    <property type="protein sequence ID" value="DAE31513.1"/>
    <property type="molecule type" value="Genomic_DNA"/>
</dbReference>
<reference evidence="1" key="1">
    <citation type="journal article" date="2021" name="Proc. Natl. Acad. Sci. U.S.A.">
        <title>A Catalog of Tens of Thousands of Viruses from Human Metagenomes Reveals Hidden Associations with Chronic Diseases.</title>
        <authorList>
            <person name="Tisza M.J."/>
            <person name="Buck C.B."/>
        </authorList>
    </citation>
    <scope>NUCLEOTIDE SEQUENCE</scope>
    <source>
        <strain evidence="1">CtBM815</strain>
    </source>
</reference>
<protein>
    <submittedName>
        <fullName evidence="1">Uncharacterized protein</fullName>
    </submittedName>
</protein>
<name>A0A8S5RK88_9VIRU</name>
<sequence>MYRTRLIIYANLPLYYKGSSSVSIVYNRLAFTN</sequence>